<keyword evidence="1" id="KW-0812">Transmembrane</keyword>
<keyword evidence="1" id="KW-1133">Transmembrane helix</keyword>
<protein>
    <submittedName>
        <fullName evidence="2">Uncharacterized protein</fullName>
    </submittedName>
</protein>
<accession>A0A4R2HJZ3</accession>
<keyword evidence="3" id="KW-1185">Reference proteome</keyword>
<dbReference type="AlphaFoldDB" id="A0A4R2HJZ3"/>
<gene>
    <name evidence="2" type="ORF">EV652_10677</name>
</gene>
<reference evidence="2 3" key="1">
    <citation type="journal article" date="2015" name="Stand. Genomic Sci.">
        <title>Genomic Encyclopedia of Bacterial and Archaeal Type Strains, Phase III: the genomes of soil and plant-associated and newly described type strains.</title>
        <authorList>
            <person name="Whitman W.B."/>
            <person name="Woyke T."/>
            <person name="Klenk H.P."/>
            <person name="Zhou Y."/>
            <person name="Lilburn T.G."/>
            <person name="Beck B.J."/>
            <person name="De Vos P."/>
            <person name="Vandamme P."/>
            <person name="Eisen J.A."/>
            <person name="Garrity G."/>
            <person name="Hugenholtz P."/>
            <person name="Kyrpides N.C."/>
        </authorList>
    </citation>
    <scope>NUCLEOTIDE SEQUENCE [LARGE SCALE GENOMIC DNA]</scope>
    <source>
        <strain evidence="2 3">VKM Ac-2572</strain>
    </source>
</reference>
<comment type="caution">
    <text evidence="2">The sequence shown here is derived from an EMBL/GenBank/DDBJ whole genome shotgun (WGS) entry which is preliminary data.</text>
</comment>
<dbReference type="RefSeq" id="WP_132210316.1">
    <property type="nucleotide sequence ID" value="NZ_SLWN01000006.1"/>
</dbReference>
<feature type="transmembrane region" description="Helical" evidence="1">
    <location>
        <begin position="53"/>
        <end position="75"/>
    </location>
</feature>
<dbReference type="EMBL" id="SLWN01000006">
    <property type="protein sequence ID" value="TCO28095.1"/>
    <property type="molecule type" value="Genomic_DNA"/>
</dbReference>
<name>A0A4R2HJZ3_9ACTN</name>
<feature type="transmembrane region" description="Helical" evidence="1">
    <location>
        <begin position="87"/>
        <end position="107"/>
    </location>
</feature>
<dbReference type="Proteomes" id="UP000294508">
    <property type="component" value="Unassembled WGS sequence"/>
</dbReference>
<sequence length="163" mass="16979">MSFSVSGALTFVAVIVPRGNQPVQEELFGTALVLLTVGLVLLGFLLRRAGLPWSGVAVLWVAAAAALAAVVGAVFESRLGPFLTDLMWRGGQFVFILATLITSLVVLSSEVITTWLFLPVVTLAVGLFMGDERGAAVLGLGAIGVAVVIARGRISQERSVETG</sequence>
<organism evidence="2 3">
    <name type="scientific">Kribbella steppae</name>
    <dbReference type="NCBI Taxonomy" id="2512223"/>
    <lineage>
        <taxon>Bacteria</taxon>
        <taxon>Bacillati</taxon>
        <taxon>Actinomycetota</taxon>
        <taxon>Actinomycetes</taxon>
        <taxon>Propionibacteriales</taxon>
        <taxon>Kribbellaceae</taxon>
        <taxon>Kribbella</taxon>
    </lineage>
</organism>
<proteinExistence type="predicted"/>
<evidence type="ECO:0000256" key="1">
    <source>
        <dbReference type="SAM" id="Phobius"/>
    </source>
</evidence>
<feature type="transmembrane region" description="Helical" evidence="1">
    <location>
        <begin position="135"/>
        <end position="154"/>
    </location>
</feature>
<feature type="transmembrane region" description="Helical" evidence="1">
    <location>
        <begin position="28"/>
        <end position="46"/>
    </location>
</feature>
<evidence type="ECO:0000313" key="2">
    <source>
        <dbReference type="EMBL" id="TCO28095.1"/>
    </source>
</evidence>
<keyword evidence="1" id="KW-0472">Membrane</keyword>
<feature type="transmembrane region" description="Helical" evidence="1">
    <location>
        <begin position="112"/>
        <end position="129"/>
    </location>
</feature>
<evidence type="ECO:0000313" key="3">
    <source>
        <dbReference type="Proteomes" id="UP000294508"/>
    </source>
</evidence>